<comment type="caution">
    <text evidence="2">The sequence shown here is derived from an EMBL/GenBank/DDBJ whole genome shotgun (WGS) entry which is preliminary data.</text>
</comment>
<sequence>MRAAALNLVTASIILFNCRYLPRAVGELRKRGMTLDPELLSQLSPLGWDRINFTGDYVWSDSIELDADGLMPLQLTARP</sequence>
<dbReference type="RefSeq" id="WP_254020527.1">
    <property type="nucleotide sequence ID" value="NZ_CAKXZT010000145.1"/>
</dbReference>
<dbReference type="EMBL" id="CAKXZT010000145">
    <property type="protein sequence ID" value="CAH2405774.1"/>
    <property type="molecule type" value="Genomic_DNA"/>
</dbReference>
<evidence type="ECO:0000313" key="3">
    <source>
        <dbReference type="Proteomes" id="UP001153050"/>
    </source>
</evidence>
<dbReference type="Pfam" id="PF01526">
    <property type="entry name" value="DDE_Tnp_Tn3"/>
    <property type="match status" value="1"/>
</dbReference>
<name>A0ABM9E9E9_9HYPH</name>
<organism evidence="2 3">
    <name type="scientific">Mesorhizobium escarrei</name>
    <dbReference type="NCBI Taxonomy" id="666018"/>
    <lineage>
        <taxon>Bacteria</taxon>
        <taxon>Pseudomonadati</taxon>
        <taxon>Pseudomonadota</taxon>
        <taxon>Alphaproteobacteria</taxon>
        <taxon>Hyphomicrobiales</taxon>
        <taxon>Phyllobacteriaceae</taxon>
        <taxon>Mesorhizobium</taxon>
    </lineage>
</organism>
<proteinExistence type="predicted"/>
<keyword evidence="3" id="KW-1185">Reference proteome</keyword>
<dbReference type="Proteomes" id="UP001153050">
    <property type="component" value="Unassembled WGS sequence"/>
</dbReference>
<evidence type="ECO:0000259" key="1">
    <source>
        <dbReference type="Pfam" id="PF01526"/>
    </source>
</evidence>
<protein>
    <recommendedName>
        <fullName evidence="1">Tn3 transposase DDE domain-containing protein</fullName>
    </recommendedName>
</protein>
<reference evidence="2 3" key="1">
    <citation type="submission" date="2022-03" db="EMBL/GenBank/DDBJ databases">
        <authorList>
            <person name="Brunel B."/>
        </authorList>
    </citation>
    <scope>NUCLEOTIDE SEQUENCE [LARGE SCALE GENOMIC DNA]</scope>
    <source>
        <strain evidence="2">STM5069sample</strain>
    </source>
</reference>
<feature type="domain" description="Tn3 transposase DDE" evidence="1">
    <location>
        <begin position="2"/>
        <end position="57"/>
    </location>
</feature>
<dbReference type="InterPro" id="IPR002513">
    <property type="entry name" value="Tn3_Tnp_DDE_dom"/>
</dbReference>
<evidence type="ECO:0000313" key="2">
    <source>
        <dbReference type="EMBL" id="CAH2405774.1"/>
    </source>
</evidence>
<gene>
    <name evidence="2" type="ORF">MES5069_490077</name>
</gene>
<accession>A0ABM9E9E9</accession>